<dbReference type="PANTHER" id="PTHR33570:SF2">
    <property type="entry name" value="CARBOXYMUCONOLACTONE DECARBOXYLASE-LIKE DOMAIN-CONTAINING PROTEIN"/>
    <property type="match status" value="1"/>
</dbReference>
<protein>
    <recommendedName>
        <fullName evidence="1">Carboxymuconolactone decarboxylase-like domain-containing protein</fullName>
    </recommendedName>
</protein>
<evidence type="ECO:0000313" key="2">
    <source>
        <dbReference type="EMBL" id="SVA49112.1"/>
    </source>
</evidence>
<evidence type="ECO:0000259" key="1">
    <source>
        <dbReference type="Pfam" id="PF02627"/>
    </source>
</evidence>
<dbReference type="GO" id="GO:0051920">
    <property type="term" value="F:peroxiredoxin activity"/>
    <property type="evidence" value="ECO:0007669"/>
    <property type="project" value="InterPro"/>
</dbReference>
<dbReference type="InterPro" id="IPR029032">
    <property type="entry name" value="AhpD-like"/>
</dbReference>
<organism evidence="2">
    <name type="scientific">marine metagenome</name>
    <dbReference type="NCBI Taxonomy" id="408172"/>
    <lineage>
        <taxon>unclassified sequences</taxon>
        <taxon>metagenomes</taxon>
        <taxon>ecological metagenomes</taxon>
    </lineage>
</organism>
<dbReference type="SUPFAM" id="SSF69118">
    <property type="entry name" value="AhpD-like"/>
    <property type="match status" value="1"/>
</dbReference>
<dbReference type="InterPro" id="IPR003779">
    <property type="entry name" value="CMD-like"/>
</dbReference>
<dbReference type="AlphaFoldDB" id="A0A381W9G8"/>
<dbReference type="Gene3D" id="1.20.1290.10">
    <property type="entry name" value="AhpD-like"/>
    <property type="match status" value="1"/>
</dbReference>
<name>A0A381W9G8_9ZZZZ</name>
<reference evidence="2" key="1">
    <citation type="submission" date="2018-05" db="EMBL/GenBank/DDBJ databases">
        <authorList>
            <person name="Lanie J.A."/>
            <person name="Ng W.-L."/>
            <person name="Kazmierczak K.M."/>
            <person name="Andrzejewski T.M."/>
            <person name="Davidsen T.M."/>
            <person name="Wayne K.J."/>
            <person name="Tettelin H."/>
            <person name="Glass J.I."/>
            <person name="Rusch D."/>
            <person name="Podicherti R."/>
            <person name="Tsui H.-C.T."/>
            <person name="Winkler M.E."/>
        </authorList>
    </citation>
    <scope>NUCLEOTIDE SEQUENCE</scope>
</reference>
<sequence>MNERFESGLKTRKEVLGSDYVENSIRNATDFDRPFQEFITTSAWDGVWNRGPLDRKTKSLITLSVLVALRAEDEIALHLRGAINNGLTPDEIMAMFIHASVYAGVPSSLTAVRVAKKVFSELGVI</sequence>
<dbReference type="EMBL" id="UINC01011098">
    <property type="protein sequence ID" value="SVA49112.1"/>
    <property type="molecule type" value="Genomic_DNA"/>
</dbReference>
<accession>A0A381W9G8</accession>
<dbReference type="PANTHER" id="PTHR33570">
    <property type="entry name" value="4-CARBOXYMUCONOLACTONE DECARBOXYLASE FAMILY PROTEIN"/>
    <property type="match status" value="1"/>
</dbReference>
<dbReference type="InterPro" id="IPR052512">
    <property type="entry name" value="4CMD/NDH-1_regulator"/>
</dbReference>
<gene>
    <name evidence="2" type="ORF">METZ01_LOCUS101966</name>
</gene>
<feature type="domain" description="Carboxymuconolactone decarboxylase-like" evidence="1">
    <location>
        <begin position="35"/>
        <end position="116"/>
    </location>
</feature>
<dbReference type="Pfam" id="PF02627">
    <property type="entry name" value="CMD"/>
    <property type="match status" value="1"/>
</dbReference>
<proteinExistence type="predicted"/>